<sequence>MDSKTKDVVEDLRSHTTKFSNMHNPGQNEKASVSLSKEVKREHVHKCMEDEDSDKPGFLIDCCDDPSYALFLSSLKNDGSSYVLEANEKIGLLKPLKYIENDPNGEDENYLDSHAKTEGIEFQSNYDCDYKLFFENMRLEGSKVIYQYKNGASVVYDGLIFLNSQKDDNVVSKKRKYTYVIQHETTSNNSKDIKNHCGCPQQEMCSNFRVQILEILRKPYDKEEHERLMQEITKRKPQHKHRDLHYGGVKFYPPNKMRKSLLDHHLGESIII</sequence>
<dbReference type="Proteomes" id="UP001060085">
    <property type="component" value="Linkage Group LG03"/>
</dbReference>
<evidence type="ECO:0000313" key="1">
    <source>
        <dbReference type="EMBL" id="KAI5671146.1"/>
    </source>
</evidence>
<organism evidence="1 2">
    <name type="scientific">Catharanthus roseus</name>
    <name type="common">Madagascar periwinkle</name>
    <name type="synonym">Vinca rosea</name>
    <dbReference type="NCBI Taxonomy" id="4058"/>
    <lineage>
        <taxon>Eukaryota</taxon>
        <taxon>Viridiplantae</taxon>
        <taxon>Streptophyta</taxon>
        <taxon>Embryophyta</taxon>
        <taxon>Tracheophyta</taxon>
        <taxon>Spermatophyta</taxon>
        <taxon>Magnoliopsida</taxon>
        <taxon>eudicotyledons</taxon>
        <taxon>Gunneridae</taxon>
        <taxon>Pentapetalae</taxon>
        <taxon>asterids</taxon>
        <taxon>lamiids</taxon>
        <taxon>Gentianales</taxon>
        <taxon>Apocynaceae</taxon>
        <taxon>Rauvolfioideae</taxon>
        <taxon>Vinceae</taxon>
        <taxon>Catharanthinae</taxon>
        <taxon>Catharanthus</taxon>
    </lineage>
</organism>
<accession>A0ACC0BER3</accession>
<comment type="caution">
    <text evidence="1">The sequence shown here is derived from an EMBL/GenBank/DDBJ whole genome shotgun (WGS) entry which is preliminary data.</text>
</comment>
<keyword evidence="2" id="KW-1185">Reference proteome</keyword>
<reference evidence="2" key="1">
    <citation type="journal article" date="2023" name="Nat. Plants">
        <title>Single-cell RNA sequencing provides a high-resolution roadmap for understanding the multicellular compartmentation of specialized metabolism.</title>
        <authorList>
            <person name="Sun S."/>
            <person name="Shen X."/>
            <person name="Li Y."/>
            <person name="Li Y."/>
            <person name="Wang S."/>
            <person name="Li R."/>
            <person name="Zhang H."/>
            <person name="Shen G."/>
            <person name="Guo B."/>
            <person name="Wei J."/>
            <person name="Xu J."/>
            <person name="St-Pierre B."/>
            <person name="Chen S."/>
            <person name="Sun C."/>
        </authorList>
    </citation>
    <scope>NUCLEOTIDE SEQUENCE [LARGE SCALE GENOMIC DNA]</scope>
</reference>
<name>A0ACC0BER3_CATRO</name>
<protein>
    <submittedName>
        <fullName evidence="1">Uncharacterized protein</fullName>
    </submittedName>
</protein>
<dbReference type="EMBL" id="CM044703">
    <property type="protein sequence ID" value="KAI5671146.1"/>
    <property type="molecule type" value="Genomic_DNA"/>
</dbReference>
<proteinExistence type="predicted"/>
<gene>
    <name evidence="1" type="ORF">M9H77_11510</name>
</gene>
<evidence type="ECO:0000313" key="2">
    <source>
        <dbReference type="Proteomes" id="UP001060085"/>
    </source>
</evidence>